<keyword evidence="2" id="KW-1185">Reference proteome</keyword>
<organism evidence="1 2">
    <name type="scientific">Sphenostylis stenocarpa</name>
    <dbReference type="NCBI Taxonomy" id="92480"/>
    <lineage>
        <taxon>Eukaryota</taxon>
        <taxon>Viridiplantae</taxon>
        <taxon>Streptophyta</taxon>
        <taxon>Embryophyta</taxon>
        <taxon>Tracheophyta</taxon>
        <taxon>Spermatophyta</taxon>
        <taxon>Magnoliopsida</taxon>
        <taxon>eudicotyledons</taxon>
        <taxon>Gunneridae</taxon>
        <taxon>Pentapetalae</taxon>
        <taxon>rosids</taxon>
        <taxon>fabids</taxon>
        <taxon>Fabales</taxon>
        <taxon>Fabaceae</taxon>
        <taxon>Papilionoideae</taxon>
        <taxon>50 kb inversion clade</taxon>
        <taxon>NPAAA clade</taxon>
        <taxon>indigoferoid/millettioid clade</taxon>
        <taxon>Phaseoleae</taxon>
        <taxon>Sphenostylis</taxon>
    </lineage>
</organism>
<dbReference type="AlphaFoldDB" id="A0AA86S8K2"/>
<dbReference type="EMBL" id="OY731400">
    <property type="protein sequence ID" value="CAJ1943009.1"/>
    <property type="molecule type" value="Genomic_DNA"/>
</dbReference>
<protein>
    <submittedName>
        <fullName evidence="1">Uncharacterized protein</fullName>
    </submittedName>
</protein>
<name>A0AA86S8K2_9FABA</name>
<proteinExistence type="predicted"/>
<accession>A0AA86S8K2</accession>
<sequence length="133" mass="15150">MDCGDSAVAEIKVYQYANLLTAEVCSSLSGVLPIQSIYAFREFFPSIPATLSGVNTRFRQPCLPFSYPSEYEMLDVVNFDRSARGWVRCVSNKMEKRKVDWKFGRVWRVIRRQGTAPIPTVKNTFGLVELRSS</sequence>
<evidence type="ECO:0000313" key="1">
    <source>
        <dbReference type="EMBL" id="CAJ1943009.1"/>
    </source>
</evidence>
<gene>
    <name evidence="1" type="ORF">AYBTSS11_LOCUS11132</name>
</gene>
<dbReference type="Proteomes" id="UP001189624">
    <property type="component" value="Chromosome 3"/>
</dbReference>
<reference evidence="1" key="1">
    <citation type="submission" date="2023-10" db="EMBL/GenBank/DDBJ databases">
        <authorList>
            <person name="Domelevo Entfellner J.-B."/>
        </authorList>
    </citation>
    <scope>NUCLEOTIDE SEQUENCE</scope>
</reference>
<evidence type="ECO:0000313" key="2">
    <source>
        <dbReference type="Proteomes" id="UP001189624"/>
    </source>
</evidence>
<dbReference type="Gramene" id="rna-AYBTSS11_LOCUS11132">
    <property type="protein sequence ID" value="CAJ1943009.1"/>
    <property type="gene ID" value="gene-AYBTSS11_LOCUS11132"/>
</dbReference>